<dbReference type="InterPro" id="IPR006652">
    <property type="entry name" value="Kelch_1"/>
</dbReference>
<dbReference type="InterPro" id="IPR001849">
    <property type="entry name" value="PH_domain"/>
</dbReference>
<dbReference type="PROSITE" id="PS50010">
    <property type="entry name" value="DH_2"/>
    <property type="match status" value="1"/>
</dbReference>
<dbReference type="Pfam" id="PF00621">
    <property type="entry name" value="RhoGEF"/>
    <property type="match status" value="1"/>
</dbReference>
<feature type="compositionally biased region" description="Basic residues" evidence="4">
    <location>
        <begin position="855"/>
        <end position="865"/>
    </location>
</feature>
<accession>A0ABQ8XNY2</accession>
<dbReference type="InterPro" id="IPR011993">
    <property type="entry name" value="PH-like_dom_sf"/>
</dbReference>
<feature type="coiled-coil region" evidence="3">
    <location>
        <begin position="978"/>
        <end position="1009"/>
    </location>
</feature>
<dbReference type="Pfam" id="PF24681">
    <property type="entry name" value="Kelch_KLHDC2_KLHL20_DRC7"/>
    <property type="match status" value="1"/>
</dbReference>
<gene>
    <name evidence="7" type="ORF">M0813_29737</name>
</gene>
<evidence type="ECO:0000256" key="3">
    <source>
        <dbReference type="SAM" id="Coils"/>
    </source>
</evidence>
<protein>
    <submittedName>
        <fullName evidence="7">Rab9 effector protein</fullName>
    </submittedName>
</protein>
<feature type="compositionally biased region" description="Acidic residues" evidence="4">
    <location>
        <begin position="757"/>
        <end position="767"/>
    </location>
</feature>
<evidence type="ECO:0000256" key="1">
    <source>
        <dbReference type="ARBA" id="ARBA00022441"/>
    </source>
</evidence>
<dbReference type="SUPFAM" id="SSF48065">
    <property type="entry name" value="DBL homology domain (DH-domain)"/>
    <property type="match status" value="1"/>
</dbReference>
<name>A0ABQ8XNY2_9EUKA</name>
<dbReference type="Gene3D" id="2.30.29.30">
    <property type="entry name" value="Pleckstrin-homology domain (PH domain)/Phosphotyrosine-binding domain (PTB)"/>
    <property type="match status" value="1"/>
</dbReference>
<dbReference type="PANTHER" id="PTHR46093">
    <property type="entry name" value="ACYL-COA-BINDING DOMAIN-CONTAINING PROTEIN 5"/>
    <property type="match status" value="1"/>
</dbReference>
<dbReference type="SMART" id="SM00612">
    <property type="entry name" value="Kelch"/>
    <property type="match status" value="3"/>
</dbReference>
<dbReference type="InterPro" id="IPR000219">
    <property type="entry name" value="DH_dom"/>
</dbReference>
<dbReference type="PANTHER" id="PTHR46093:SF18">
    <property type="entry name" value="FIBRONECTIN TYPE-III DOMAIN-CONTAINING PROTEIN"/>
    <property type="match status" value="1"/>
</dbReference>
<dbReference type="Gene3D" id="2.120.10.80">
    <property type="entry name" value="Kelch-type beta propeller"/>
    <property type="match status" value="2"/>
</dbReference>
<dbReference type="SMART" id="SM00325">
    <property type="entry name" value="RhoGEF"/>
    <property type="match status" value="1"/>
</dbReference>
<feature type="compositionally biased region" description="Polar residues" evidence="4">
    <location>
        <begin position="723"/>
        <end position="732"/>
    </location>
</feature>
<proteinExistence type="predicted"/>
<keyword evidence="1" id="KW-0880">Kelch repeat</keyword>
<feature type="compositionally biased region" description="Low complexity" evidence="4">
    <location>
        <begin position="735"/>
        <end position="756"/>
    </location>
</feature>
<dbReference type="PROSITE" id="PS50003">
    <property type="entry name" value="PH_DOMAIN"/>
    <property type="match status" value="1"/>
</dbReference>
<dbReference type="SUPFAM" id="SSF117281">
    <property type="entry name" value="Kelch motif"/>
    <property type="match status" value="1"/>
</dbReference>
<dbReference type="Pfam" id="PF00169">
    <property type="entry name" value="PH"/>
    <property type="match status" value="1"/>
</dbReference>
<keyword evidence="3" id="KW-0175">Coiled coil</keyword>
<feature type="region of interest" description="Disordered" evidence="4">
    <location>
        <begin position="723"/>
        <end position="793"/>
    </location>
</feature>
<reference evidence="7" key="1">
    <citation type="submission" date="2022-08" db="EMBL/GenBank/DDBJ databases">
        <title>Novel sulfate-reducing endosymbionts in the free-living metamonad Anaeramoeba.</title>
        <authorList>
            <person name="Jerlstrom-Hultqvist J."/>
            <person name="Cepicka I."/>
            <person name="Gallot-Lavallee L."/>
            <person name="Salas-Leiva D."/>
            <person name="Curtis B.A."/>
            <person name="Zahonova K."/>
            <person name="Pipaliya S."/>
            <person name="Dacks J."/>
            <person name="Roger A.J."/>
        </authorList>
    </citation>
    <scope>NUCLEOTIDE SEQUENCE</scope>
    <source>
        <strain evidence="7">Schooner1</strain>
    </source>
</reference>
<evidence type="ECO:0000259" key="5">
    <source>
        <dbReference type="PROSITE" id="PS50003"/>
    </source>
</evidence>
<dbReference type="EMBL" id="JAOAOG010000276">
    <property type="protein sequence ID" value="KAJ6233433.1"/>
    <property type="molecule type" value="Genomic_DNA"/>
</dbReference>
<comment type="caution">
    <text evidence="7">The sequence shown here is derived from an EMBL/GenBank/DDBJ whole genome shotgun (WGS) entry which is preliminary data.</text>
</comment>
<evidence type="ECO:0000313" key="8">
    <source>
        <dbReference type="Proteomes" id="UP001150062"/>
    </source>
</evidence>
<keyword evidence="2" id="KW-0677">Repeat</keyword>
<organism evidence="7 8">
    <name type="scientific">Anaeramoeba flamelloides</name>
    <dbReference type="NCBI Taxonomy" id="1746091"/>
    <lineage>
        <taxon>Eukaryota</taxon>
        <taxon>Metamonada</taxon>
        <taxon>Anaeramoebidae</taxon>
        <taxon>Anaeramoeba</taxon>
    </lineage>
</organism>
<feature type="compositionally biased region" description="Basic residues" evidence="4">
    <location>
        <begin position="936"/>
        <end position="959"/>
    </location>
</feature>
<dbReference type="SMART" id="SM00233">
    <property type="entry name" value="PH"/>
    <property type="match status" value="1"/>
</dbReference>
<dbReference type="InterPro" id="IPR035899">
    <property type="entry name" value="DBL_dom_sf"/>
</dbReference>
<feature type="region of interest" description="Disordered" evidence="4">
    <location>
        <begin position="851"/>
        <end position="966"/>
    </location>
</feature>
<feature type="domain" description="DH" evidence="6">
    <location>
        <begin position="1"/>
        <end position="181"/>
    </location>
</feature>
<dbReference type="InterPro" id="IPR015915">
    <property type="entry name" value="Kelch-typ_b-propeller"/>
</dbReference>
<feature type="domain" description="PH" evidence="5">
    <location>
        <begin position="212"/>
        <end position="311"/>
    </location>
</feature>
<dbReference type="SUPFAM" id="SSF50729">
    <property type="entry name" value="PH domain-like"/>
    <property type="match status" value="1"/>
</dbReference>
<evidence type="ECO:0000256" key="4">
    <source>
        <dbReference type="SAM" id="MobiDB-lite"/>
    </source>
</evidence>
<evidence type="ECO:0000313" key="7">
    <source>
        <dbReference type="EMBL" id="KAJ6233433.1"/>
    </source>
</evidence>
<evidence type="ECO:0000256" key="2">
    <source>
        <dbReference type="ARBA" id="ARBA00022737"/>
    </source>
</evidence>
<dbReference type="Gene3D" id="1.20.900.10">
    <property type="entry name" value="Dbl homology (DH) domain"/>
    <property type="match status" value="1"/>
</dbReference>
<evidence type="ECO:0000259" key="6">
    <source>
        <dbReference type="PROSITE" id="PS50010"/>
    </source>
</evidence>
<keyword evidence="8" id="KW-1185">Reference proteome</keyword>
<sequence>MKKNFLKETLATERTYFGQLESIVKDFLHPLLKQQIITEQVSVLIFANVQLLRDLHLSLLESFEARHKSELFTYGDIFEEFVPYLILYTGFVNNFDISRGAVESEKKKNVRFSQFLESNVRYTNCKLDLHSLLITPVQRIPRYIMLIEGLLKNLDKTHLDYPIFQKVLTKLKVLAIQVNKNKHKNETLMPLFEVDRKFRGLEGTTLIKEGRKLIKEGHLAEKTHPNPSKSWTLLFNDCIIFATNEGDTYQFRFALPLSQITIRTHLFQQLDRKSKDFYNFLILTETEGYVLTPKSQKERANWVRIINSQMLEIKKAEKSSFDKVQSKRIPIDYKKLKPKQLYGHSSCIIDENIYIFGGQDMDSNVYNDLYSFDLENEEWKIVEIYQGESPEPRTECTINAIGTYIFLFGGTNKKNRLGDFHIFLTETGEWINEPETTGTPPTPRSGHASAIIENQLWLFGGRNDKGIELDDLYCLDCNTYTWFCVEPANNLIPPPRVWHTAKFIDTNLVVYGGWSNGAVLGDLWIYDLLTSEWHNPELSDKSLDPPTRRYGHSCTYVPENNRMYVIGGNSNNGFLKDINCFHLKSLCWEKIEFDGIKPETFSKHSACHIYYNENKNKNENENENEDENKNESDENNKIMDLLTEKKKNFLILFGGIGQNSSSNEIFSLDLDFRLGGKRKIEENEDDDLFSIKKNNRSGLMIHNTSEQIQSELLFKESTINETANKNIDSSDNYTDKNNGNDNDENNNNHNNKNSIDIDIEIEIESDQDESKKMTNKSQINEESKISNNDNNNNNKFDLLINERGFNFFEQLDQVITKACNFENKLRDIELEWRKKNQGKSFKSTNYRVQSQTLKLNHHRKTKAKPITKPNTKPNTKTNLKNNIYIENPNNDKSKDENKNANIKSQKKPNTTIKIPPKIQKGMKSKKLTSPLPSPKSLKKKLPPIPIPKRKPPPTPKKRNSITTKVSEETKIKNQIQGIKKLLIQIENDEQQINDKLNNLQEILDQFKDRYNDYLLFSGYSQFIPAKFYKKNTLLTVRQVQLNTSFDSVKNSIEQEFKKKITIYSKSNINSNSNSNSKSNNTKIEKQAQFEECLRKFEKSIRIPIKFFITFGKKLK</sequence>
<feature type="compositionally biased region" description="Basic and acidic residues" evidence="4">
    <location>
        <begin position="889"/>
        <end position="898"/>
    </location>
</feature>
<dbReference type="Pfam" id="PF01344">
    <property type="entry name" value="Kelch_1"/>
    <property type="match status" value="1"/>
</dbReference>
<feature type="compositionally biased region" description="Low complexity" evidence="4">
    <location>
        <begin position="866"/>
        <end position="882"/>
    </location>
</feature>
<feature type="compositionally biased region" description="Low complexity" evidence="4">
    <location>
        <begin position="907"/>
        <end position="919"/>
    </location>
</feature>
<dbReference type="Proteomes" id="UP001150062">
    <property type="component" value="Unassembled WGS sequence"/>
</dbReference>